<sequence length="173" mass="18395">MALKLQLDETLVNAMIDAGAAGFDLGNLKARCVGVSRSFPTALADVSGIVGLAGRTNGSILVNMCQKVALKLASGMLMEDFTTFNEDVLDSIGELANVIGGRLKSQLANSGYPIDNITLPSVIVGQDYFVSHSKGLLVYHVTFQVDDPELLVLADRTVHVAMSVMAKDLKPSR</sequence>
<dbReference type="PANTHER" id="PTHR39452">
    <property type="entry name" value="CHEY-P PHOSPHATASE CHEX"/>
    <property type="match status" value="1"/>
</dbReference>
<evidence type="ECO:0000313" key="3">
    <source>
        <dbReference type="EMBL" id="QDU60335.1"/>
    </source>
</evidence>
<name>A0A518B038_9BACT</name>
<keyword evidence="4" id="KW-1185">Reference proteome</keyword>
<dbReference type="CDD" id="cd17906">
    <property type="entry name" value="CheX"/>
    <property type="match status" value="1"/>
</dbReference>
<dbReference type="OrthoDB" id="275040at2"/>
<dbReference type="PANTHER" id="PTHR39452:SF1">
    <property type="entry name" value="CHEY-P PHOSPHATASE CHEX"/>
    <property type="match status" value="1"/>
</dbReference>
<dbReference type="KEGG" id="knv:Pan216_11740"/>
<evidence type="ECO:0000259" key="2">
    <source>
        <dbReference type="Pfam" id="PF13690"/>
    </source>
</evidence>
<accession>A0A518B038</accession>
<dbReference type="EC" id="3.-.-.-" evidence="3"/>
<dbReference type="Proteomes" id="UP000317093">
    <property type="component" value="Chromosome"/>
</dbReference>
<dbReference type="RefSeq" id="WP_145256023.1">
    <property type="nucleotide sequence ID" value="NZ_CP036279.1"/>
</dbReference>
<keyword evidence="3" id="KW-0378">Hydrolase</keyword>
<dbReference type="GO" id="GO:0006935">
    <property type="term" value="P:chemotaxis"/>
    <property type="evidence" value="ECO:0007669"/>
    <property type="project" value="UniProtKB-KW"/>
</dbReference>
<evidence type="ECO:0000313" key="4">
    <source>
        <dbReference type="Proteomes" id="UP000317093"/>
    </source>
</evidence>
<reference evidence="3 4" key="1">
    <citation type="submission" date="2019-02" db="EMBL/GenBank/DDBJ databases">
        <title>Deep-cultivation of Planctomycetes and their phenomic and genomic characterization uncovers novel biology.</title>
        <authorList>
            <person name="Wiegand S."/>
            <person name="Jogler M."/>
            <person name="Boedeker C."/>
            <person name="Pinto D."/>
            <person name="Vollmers J."/>
            <person name="Rivas-Marin E."/>
            <person name="Kohn T."/>
            <person name="Peeters S.H."/>
            <person name="Heuer A."/>
            <person name="Rast P."/>
            <person name="Oberbeckmann S."/>
            <person name="Bunk B."/>
            <person name="Jeske O."/>
            <person name="Meyerdierks A."/>
            <person name="Storesund J.E."/>
            <person name="Kallscheuer N."/>
            <person name="Luecker S."/>
            <person name="Lage O.M."/>
            <person name="Pohl T."/>
            <person name="Merkel B.J."/>
            <person name="Hornburger P."/>
            <person name="Mueller R.-W."/>
            <person name="Bruemmer F."/>
            <person name="Labrenz M."/>
            <person name="Spormann A.M."/>
            <person name="Op den Camp H."/>
            <person name="Overmann J."/>
            <person name="Amann R."/>
            <person name="Jetten M.S.M."/>
            <person name="Mascher T."/>
            <person name="Medema M.H."/>
            <person name="Devos D.P."/>
            <person name="Kaster A.-K."/>
            <person name="Ovreas L."/>
            <person name="Rohde M."/>
            <person name="Galperin M.Y."/>
            <person name="Jogler C."/>
        </authorList>
    </citation>
    <scope>NUCLEOTIDE SEQUENCE [LARGE SCALE GENOMIC DNA]</scope>
    <source>
        <strain evidence="3 4">Pan216</strain>
    </source>
</reference>
<dbReference type="GO" id="GO:0016787">
    <property type="term" value="F:hydrolase activity"/>
    <property type="evidence" value="ECO:0007669"/>
    <property type="project" value="UniProtKB-KW"/>
</dbReference>
<proteinExistence type="predicted"/>
<feature type="domain" description="Chemotaxis phosphatase CheX-like" evidence="2">
    <location>
        <begin position="46"/>
        <end position="143"/>
    </location>
</feature>
<evidence type="ECO:0000256" key="1">
    <source>
        <dbReference type="ARBA" id="ARBA00022500"/>
    </source>
</evidence>
<dbReference type="Gene3D" id="3.40.1550.10">
    <property type="entry name" value="CheC-like"/>
    <property type="match status" value="1"/>
</dbReference>
<dbReference type="InterPro" id="IPR038756">
    <property type="entry name" value="CheX-like"/>
</dbReference>
<keyword evidence="1" id="KW-0145">Chemotaxis</keyword>
<dbReference type="AlphaFoldDB" id="A0A518B038"/>
<dbReference type="InterPro" id="IPR028051">
    <property type="entry name" value="CheX-like_dom"/>
</dbReference>
<dbReference type="SUPFAM" id="SSF103039">
    <property type="entry name" value="CheC-like"/>
    <property type="match status" value="1"/>
</dbReference>
<organism evidence="3 4">
    <name type="scientific">Kolteria novifilia</name>
    <dbReference type="NCBI Taxonomy" id="2527975"/>
    <lineage>
        <taxon>Bacteria</taxon>
        <taxon>Pseudomonadati</taxon>
        <taxon>Planctomycetota</taxon>
        <taxon>Planctomycetia</taxon>
        <taxon>Kolteriales</taxon>
        <taxon>Kolteriaceae</taxon>
        <taxon>Kolteria</taxon>
    </lineage>
</organism>
<dbReference type="EMBL" id="CP036279">
    <property type="protein sequence ID" value="QDU60335.1"/>
    <property type="molecule type" value="Genomic_DNA"/>
</dbReference>
<dbReference type="InterPro" id="IPR028976">
    <property type="entry name" value="CheC-like_sf"/>
</dbReference>
<gene>
    <name evidence="3" type="primary">cheX</name>
    <name evidence="3" type="ORF">Pan216_11740</name>
</gene>
<dbReference type="Pfam" id="PF13690">
    <property type="entry name" value="CheX"/>
    <property type="match status" value="1"/>
</dbReference>
<protein>
    <submittedName>
        <fullName evidence="3">CheY-P phosphatase CheX</fullName>
        <ecNumber evidence="3">3.-.-.-</ecNumber>
    </submittedName>
</protein>